<dbReference type="InterPro" id="IPR001303">
    <property type="entry name" value="Aldolase_II/adducin_N"/>
</dbReference>
<evidence type="ECO:0000256" key="4">
    <source>
        <dbReference type="ARBA" id="ARBA00022833"/>
    </source>
</evidence>
<evidence type="ECO:0000256" key="11">
    <source>
        <dbReference type="ARBA" id="ARBA00048603"/>
    </source>
</evidence>
<dbReference type="InterPro" id="IPR050197">
    <property type="entry name" value="Aldolase_class_II_sugar_metab"/>
</dbReference>
<dbReference type="Proteomes" id="UP000752297">
    <property type="component" value="Unassembled WGS sequence"/>
</dbReference>
<comment type="cofactor">
    <cofactor evidence="1">
        <name>Zn(2+)</name>
        <dbReference type="ChEBI" id="CHEBI:29105"/>
    </cofactor>
</comment>
<evidence type="ECO:0000256" key="6">
    <source>
        <dbReference type="ARBA" id="ARBA00023277"/>
    </source>
</evidence>
<protein>
    <recommendedName>
        <fullName evidence="9">3-oxo-tetronate 4-phosphate decarboxylase</fullName>
        <ecNumber evidence="8">4.1.1.104</ecNumber>
    </recommendedName>
</protein>
<dbReference type="NCBIfam" id="NF043034">
    <property type="entry name" value="OxoTetrPhDc"/>
    <property type="match status" value="1"/>
</dbReference>
<dbReference type="GO" id="GO:0019323">
    <property type="term" value="P:pentose catabolic process"/>
    <property type="evidence" value="ECO:0007669"/>
    <property type="project" value="InterPro"/>
</dbReference>
<evidence type="ECO:0000256" key="7">
    <source>
        <dbReference type="ARBA" id="ARBA00044745"/>
    </source>
</evidence>
<organism evidence="13 14">
    <name type="scientific">Falsochrobactrum tianjinense</name>
    <dbReference type="NCBI Taxonomy" id="2706015"/>
    <lineage>
        <taxon>Bacteria</taxon>
        <taxon>Pseudomonadati</taxon>
        <taxon>Pseudomonadota</taxon>
        <taxon>Alphaproteobacteria</taxon>
        <taxon>Hyphomicrobiales</taxon>
        <taxon>Brucellaceae</taxon>
        <taxon>Falsochrobactrum</taxon>
    </lineage>
</organism>
<proteinExistence type="inferred from homology"/>
<comment type="similarity">
    <text evidence="2">Belongs to the aldolase class II family. AraD/FucA subfamily.</text>
</comment>
<evidence type="ECO:0000256" key="1">
    <source>
        <dbReference type="ARBA" id="ARBA00001947"/>
    </source>
</evidence>
<gene>
    <name evidence="13" type="ORF">KUG47_09130</name>
</gene>
<evidence type="ECO:0000259" key="12">
    <source>
        <dbReference type="SMART" id="SM01007"/>
    </source>
</evidence>
<dbReference type="SMART" id="SM01007">
    <property type="entry name" value="Aldolase_II"/>
    <property type="match status" value="1"/>
</dbReference>
<evidence type="ECO:0000256" key="2">
    <source>
        <dbReference type="ARBA" id="ARBA00010037"/>
    </source>
</evidence>
<keyword evidence="3" id="KW-0479">Metal-binding</keyword>
<dbReference type="Pfam" id="PF00596">
    <property type="entry name" value="Aldolase_II"/>
    <property type="match status" value="1"/>
</dbReference>
<evidence type="ECO:0000256" key="3">
    <source>
        <dbReference type="ARBA" id="ARBA00022723"/>
    </source>
</evidence>
<evidence type="ECO:0000256" key="8">
    <source>
        <dbReference type="ARBA" id="ARBA00044772"/>
    </source>
</evidence>
<feature type="domain" description="Class II aldolase/adducin N-terminal" evidence="12">
    <location>
        <begin position="9"/>
        <end position="188"/>
    </location>
</feature>
<accession>A0A949PLU9</accession>
<dbReference type="EMBL" id="JAHRVA010000003">
    <property type="protein sequence ID" value="MBV2143661.1"/>
    <property type="molecule type" value="Genomic_DNA"/>
</dbReference>
<evidence type="ECO:0000313" key="13">
    <source>
        <dbReference type="EMBL" id="MBV2143661.1"/>
    </source>
</evidence>
<reference evidence="13 14" key="1">
    <citation type="submission" date="2021-06" db="EMBL/GenBank/DDBJ databases">
        <title>Falsochrobactrum tianjin sp.nov., a new petroleum-degrading bacteria isolated from oily soils.</title>
        <authorList>
            <person name="Chen G."/>
            <person name="Chen H."/>
            <person name="Tian J."/>
            <person name="Qing J."/>
            <person name="Zhong L."/>
            <person name="Ma W."/>
            <person name="Song Y."/>
            <person name="Cui X."/>
            <person name="Yan B."/>
        </authorList>
    </citation>
    <scope>NUCLEOTIDE SEQUENCE [LARGE SCALE GENOMIC DNA]</scope>
    <source>
        <strain evidence="13 14">TDYN1</strain>
    </source>
</reference>
<keyword evidence="4" id="KW-0862">Zinc</keyword>
<keyword evidence="6" id="KW-0119">Carbohydrate metabolism</keyword>
<dbReference type="FunFam" id="3.40.225.10:FF:000008">
    <property type="entry name" value="Sugar aldolase"/>
    <property type="match status" value="1"/>
</dbReference>
<dbReference type="GO" id="GO:0005829">
    <property type="term" value="C:cytosol"/>
    <property type="evidence" value="ECO:0007669"/>
    <property type="project" value="TreeGrafter"/>
</dbReference>
<sequence>MNEEQNLREKLVRMGALLYNRQLAHGSAGNLSVRLKDGSILITPTNSSLGFLEAERISKLTPGGELISGDPPSKEYFFHLAVYDERPTAKAVVHLHSTYSVAVSCLCHEQTQDVLPPLTAYHVMRVGKLPLVRYYRPGDRALADEVRAVSRKHRSMLLANHGPIVSGATIEEAVYAYEELEETAKLFFIIGDRKASPLCAEQIADINRVFPN</sequence>
<dbReference type="PANTHER" id="PTHR22789:SF0">
    <property type="entry name" value="3-OXO-TETRONATE 4-PHOSPHATE DECARBOXYLASE-RELATED"/>
    <property type="match status" value="1"/>
</dbReference>
<dbReference type="InterPro" id="IPR050013">
    <property type="entry name" value="OtnC"/>
</dbReference>
<dbReference type="GO" id="GO:0016832">
    <property type="term" value="F:aldehyde-lyase activity"/>
    <property type="evidence" value="ECO:0007669"/>
    <property type="project" value="InterPro"/>
</dbReference>
<dbReference type="PANTHER" id="PTHR22789">
    <property type="entry name" value="FUCULOSE PHOSPHATE ALDOLASE"/>
    <property type="match status" value="1"/>
</dbReference>
<dbReference type="GO" id="GO:0046872">
    <property type="term" value="F:metal ion binding"/>
    <property type="evidence" value="ECO:0007669"/>
    <property type="project" value="UniProtKB-KW"/>
</dbReference>
<evidence type="ECO:0000313" key="14">
    <source>
        <dbReference type="Proteomes" id="UP000752297"/>
    </source>
</evidence>
<name>A0A949PLU9_9HYPH</name>
<dbReference type="AlphaFoldDB" id="A0A949PLU9"/>
<comment type="caution">
    <text evidence="13">The sequence shown here is derived from an EMBL/GenBank/DDBJ whole genome shotgun (WGS) entry which is preliminary data.</text>
</comment>
<evidence type="ECO:0000256" key="5">
    <source>
        <dbReference type="ARBA" id="ARBA00023239"/>
    </source>
</evidence>
<evidence type="ECO:0000256" key="9">
    <source>
        <dbReference type="ARBA" id="ARBA00044803"/>
    </source>
</evidence>
<comment type="catalytic activity">
    <reaction evidence="10">
        <text>3-dehydro-4-O-phospho-D-erythronate + H(+) = dihydroxyacetone phosphate + CO2</text>
        <dbReference type="Rhea" id="RHEA:52416"/>
        <dbReference type="ChEBI" id="CHEBI:15378"/>
        <dbReference type="ChEBI" id="CHEBI:16526"/>
        <dbReference type="ChEBI" id="CHEBI:57642"/>
        <dbReference type="ChEBI" id="CHEBI:136593"/>
        <dbReference type="EC" id="4.1.1.104"/>
    </reaction>
</comment>
<keyword evidence="5 13" id="KW-0456">Lyase</keyword>
<keyword evidence="14" id="KW-1185">Reference proteome</keyword>
<evidence type="ECO:0000256" key="10">
    <source>
        <dbReference type="ARBA" id="ARBA00047520"/>
    </source>
</evidence>
<dbReference type="EC" id="4.1.1.104" evidence="8"/>
<dbReference type="RefSeq" id="WP_217677647.1">
    <property type="nucleotide sequence ID" value="NZ_JAHRVA010000003.1"/>
</dbReference>
<dbReference type="NCBIfam" id="NF006000">
    <property type="entry name" value="PRK08130.1"/>
    <property type="match status" value="1"/>
</dbReference>
<comment type="catalytic activity">
    <reaction evidence="11">
        <text>3-dehydro-4-O-phospho-L-erythronate + H(+) = dihydroxyacetone phosphate + CO2</text>
        <dbReference type="Rhea" id="RHEA:52404"/>
        <dbReference type="ChEBI" id="CHEBI:15378"/>
        <dbReference type="ChEBI" id="CHEBI:16526"/>
        <dbReference type="ChEBI" id="CHEBI:57642"/>
        <dbReference type="ChEBI" id="CHEBI:136592"/>
        <dbReference type="EC" id="4.1.1.104"/>
    </reaction>
</comment>
<comment type="function">
    <text evidence="7">Catalyzes the decarboxylation of 3-oxo-tetronate 4-phosphate to dihydroxyacetone phosphate (DHAP) and CO(2).</text>
</comment>